<organism evidence="4">
    <name type="scientific">Capitella teleta</name>
    <name type="common">Polychaete worm</name>
    <dbReference type="NCBI Taxonomy" id="283909"/>
    <lineage>
        <taxon>Eukaryota</taxon>
        <taxon>Metazoa</taxon>
        <taxon>Spiralia</taxon>
        <taxon>Lophotrochozoa</taxon>
        <taxon>Annelida</taxon>
        <taxon>Polychaeta</taxon>
        <taxon>Sedentaria</taxon>
        <taxon>Scolecida</taxon>
        <taxon>Capitellidae</taxon>
        <taxon>Capitella</taxon>
    </lineage>
</organism>
<reference evidence="4 6" key="2">
    <citation type="journal article" date="2013" name="Nature">
        <title>Insights into bilaterian evolution from three spiralian genomes.</title>
        <authorList>
            <person name="Simakov O."/>
            <person name="Marletaz F."/>
            <person name="Cho S.J."/>
            <person name="Edsinger-Gonzales E."/>
            <person name="Havlak P."/>
            <person name="Hellsten U."/>
            <person name="Kuo D.H."/>
            <person name="Larsson T."/>
            <person name="Lv J."/>
            <person name="Arendt D."/>
            <person name="Savage R."/>
            <person name="Osoegawa K."/>
            <person name="de Jong P."/>
            <person name="Grimwood J."/>
            <person name="Chapman J.A."/>
            <person name="Shapiro H."/>
            <person name="Aerts A."/>
            <person name="Otillar R.P."/>
            <person name="Terry A.Y."/>
            <person name="Boore J.L."/>
            <person name="Grigoriev I.V."/>
            <person name="Lindberg D.R."/>
            <person name="Seaver E.C."/>
            <person name="Weisblat D.A."/>
            <person name="Putnam N.H."/>
            <person name="Rokhsar D.S."/>
        </authorList>
    </citation>
    <scope>NUCLEOTIDE SEQUENCE</scope>
    <source>
        <strain evidence="4 6">I ESC-2004</strain>
    </source>
</reference>
<dbReference type="InterPro" id="IPR007111">
    <property type="entry name" value="NACHT_NTPase"/>
</dbReference>
<dbReference type="PROSITE" id="PS50837">
    <property type="entry name" value="NACHT"/>
    <property type="match status" value="1"/>
</dbReference>
<dbReference type="Pfam" id="PF13271">
    <property type="entry name" value="DUF4062"/>
    <property type="match status" value="1"/>
</dbReference>
<protein>
    <recommendedName>
        <fullName evidence="3">NACHT domain-containing protein</fullName>
    </recommendedName>
</protein>
<reference evidence="5" key="3">
    <citation type="submission" date="2015-06" db="UniProtKB">
        <authorList>
            <consortium name="EnsemblMetazoa"/>
        </authorList>
    </citation>
    <scope>IDENTIFICATION</scope>
</reference>
<evidence type="ECO:0000259" key="3">
    <source>
        <dbReference type="PROSITE" id="PS50837"/>
    </source>
</evidence>
<dbReference type="OrthoDB" id="2325716at2759"/>
<dbReference type="EnsemblMetazoa" id="CapteT169319">
    <property type="protein sequence ID" value="CapteP169319"/>
    <property type="gene ID" value="CapteG169319"/>
</dbReference>
<evidence type="ECO:0000313" key="5">
    <source>
        <dbReference type="EnsemblMetazoa" id="CapteP169319"/>
    </source>
</evidence>
<evidence type="ECO:0000256" key="1">
    <source>
        <dbReference type="ARBA" id="ARBA00022574"/>
    </source>
</evidence>
<dbReference type="InterPro" id="IPR025139">
    <property type="entry name" value="DUF4062"/>
</dbReference>
<dbReference type="Gene3D" id="2.130.10.10">
    <property type="entry name" value="YVTN repeat-like/Quinoprotein amine dehydrogenase"/>
    <property type="match status" value="3"/>
</dbReference>
<dbReference type="InterPro" id="IPR019775">
    <property type="entry name" value="WD40_repeat_CS"/>
</dbReference>
<dbReference type="PROSITE" id="PS00678">
    <property type="entry name" value="WD_REPEATS_1"/>
    <property type="match status" value="1"/>
</dbReference>
<dbReference type="PANTHER" id="PTHR19871:SF14">
    <property type="entry name" value="DUF4062 DOMAIN-CONTAINING PROTEIN"/>
    <property type="match status" value="1"/>
</dbReference>
<name>R7TPK7_CAPTE</name>
<dbReference type="OMA" id="QQISYNY"/>
<keyword evidence="2" id="KW-0677">Repeat</keyword>
<evidence type="ECO:0000313" key="4">
    <source>
        <dbReference type="EMBL" id="ELT92980.1"/>
    </source>
</evidence>
<dbReference type="InterPro" id="IPR052752">
    <property type="entry name" value="NACHT-WD_repeat"/>
</dbReference>
<feature type="domain" description="NACHT" evidence="3">
    <location>
        <begin position="394"/>
        <end position="528"/>
    </location>
</feature>
<dbReference type="SUPFAM" id="SSF101908">
    <property type="entry name" value="Putative isomerase YbhE"/>
    <property type="match status" value="1"/>
</dbReference>
<dbReference type="Pfam" id="PF05729">
    <property type="entry name" value="NACHT"/>
    <property type="match status" value="1"/>
</dbReference>
<dbReference type="Pfam" id="PF23586">
    <property type="entry name" value="Beta-prop_NWD2_C"/>
    <property type="match status" value="1"/>
</dbReference>
<dbReference type="Proteomes" id="UP000014760">
    <property type="component" value="Unassembled WGS sequence"/>
</dbReference>
<dbReference type="SUPFAM" id="SSF50998">
    <property type="entry name" value="Quinoprotein alcohol dehydrogenase-like"/>
    <property type="match status" value="1"/>
</dbReference>
<dbReference type="Gene3D" id="3.40.50.300">
    <property type="entry name" value="P-loop containing nucleotide triphosphate hydrolases"/>
    <property type="match status" value="1"/>
</dbReference>
<dbReference type="SUPFAM" id="SSF52540">
    <property type="entry name" value="P-loop containing nucleoside triphosphate hydrolases"/>
    <property type="match status" value="1"/>
</dbReference>
<keyword evidence="6" id="KW-1185">Reference proteome</keyword>
<dbReference type="Pfam" id="PF00400">
    <property type="entry name" value="WD40"/>
    <property type="match status" value="1"/>
</dbReference>
<accession>R7TPK7</accession>
<dbReference type="EMBL" id="AMQN01002723">
    <property type="status" value="NOT_ANNOTATED_CDS"/>
    <property type="molecule type" value="Genomic_DNA"/>
</dbReference>
<dbReference type="InterPro" id="IPR011047">
    <property type="entry name" value="Quinoprotein_ADH-like_sf"/>
</dbReference>
<evidence type="ECO:0000313" key="6">
    <source>
        <dbReference type="Proteomes" id="UP000014760"/>
    </source>
</evidence>
<dbReference type="InterPro" id="IPR027417">
    <property type="entry name" value="P-loop_NTPase"/>
</dbReference>
<dbReference type="PANTHER" id="PTHR19871">
    <property type="entry name" value="BETA TRANSDUCIN-RELATED PROTEIN"/>
    <property type="match status" value="1"/>
</dbReference>
<dbReference type="InterPro" id="IPR015943">
    <property type="entry name" value="WD40/YVTN_repeat-like_dom_sf"/>
</dbReference>
<reference evidence="6" key="1">
    <citation type="submission" date="2012-12" db="EMBL/GenBank/DDBJ databases">
        <authorList>
            <person name="Hellsten U."/>
            <person name="Grimwood J."/>
            <person name="Chapman J.A."/>
            <person name="Shapiro H."/>
            <person name="Aerts A."/>
            <person name="Otillar R.P."/>
            <person name="Terry A.Y."/>
            <person name="Boore J.L."/>
            <person name="Simakov O."/>
            <person name="Marletaz F."/>
            <person name="Cho S.-J."/>
            <person name="Edsinger-Gonzales E."/>
            <person name="Havlak P."/>
            <person name="Kuo D.-H."/>
            <person name="Larsson T."/>
            <person name="Lv J."/>
            <person name="Arendt D."/>
            <person name="Savage R."/>
            <person name="Osoegawa K."/>
            <person name="de Jong P."/>
            <person name="Lindberg D.R."/>
            <person name="Seaver E.C."/>
            <person name="Weisblat D.A."/>
            <person name="Putnam N.H."/>
            <person name="Grigoriev I.V."/>
            <person name="Rokhsar D.S."/>
        </authorList>
    </citation>
    <scope>NUCLEOTIDE SEQUENCE</scope>
    <source>
        <strain evidence="6">I ESC-2004</strain>
    </source>
</reference>
<evidence type="ECO:0000256" key="2">
    <source>
        <dbReference type="ARBA" id="ARBA00022737"/>
    </source>
</evidence>
<keyword evidence="1" id="KW-0853">WD repeat</keyword>
<dbReference type="STRING" id="283909.R7TPK7"/>
<proteinExistence type="predicted"/>
<dbReference type="InterPro" id="IPR056534">
    <property type="entry name" value="Beta-prop_NWD2_C"/>
</dbReference>
<sequence length="1681" mass="189482">MEEGGTSADDIAFQRKILRVMAGSLDDLPGISSKIVRIFTSSTFTDTTLERNALMENVYPKIKEFCRERHGLEFQVVDMRWGVRDEATDDHMTTTLCMNEIHNCQRLSMGPNFVVFLGQKYGYRPIPTIILASELDLFREVIKEVPEDVEVLDSWYKKDANAVPPVYILQPISSILTNFNNKRHPKLQEQDQNAWWETMGKLQKMLRKAAQVLFVARKIDRDQMHNYFMSVTEREVRHGIIDAKGTKDHCLAYIRDIANMNLTALRFCRNFIDMVGRDVDKEAVKLLSILRDEILPTKLVDYNIARFTVEWTGKEGLDSESHKGYLRDFCEHFYTSITDQVERAVEHSKKLSSDKIYTEILQHLHACDSFCKTFQGREEIVGRIHEYMLGNSTEPLVLFGESGCGKTSLLAKGYSQVEPWIGATSSPVLILRFLGTSPDSSSVIPMLTSLCQQICYNYNVPNDDIPEDLSPLVQHLKNLFLVATESKPLILFLDSLDQLSAADGAHQLAWLPVELPPHTKVVVSAIPSMYNLLPTLRKIITAEKNFVEITPLGRNLGSTILKSWLDRANRTVSDEQWGVVTEAIEKCNLPLYVKLVFDEISQWRSYSSVKATTLAHSIHASINKLFDRIEMQHGKVLVARALGYITAAKGGLSEAELEDLLSLDEKVLNDVYQYHLPPVRRIPPLLWTRIRSDLPHYFSEREADGINVIFWYHRQFIEASKERYFRNVNFVSEVHDELAEYFLGTWGGGREKPFIYSELQRQRFSLDSTEGKCDRKVPEQPYFFTDQHGRISRYNLRKLSELPYHLLRAHRFEDASNYVFFNFRFLHAKLSCMPLQSLLADMEDSMSFQPDRDIKLLADALRLSSSVLSKYPDMLGPQIIGRLLPYFNSHQKIQGLIRQCDSDGLEVNALVPSYHCMHTPGGPLLFSLEGHPFAPFGVAITSDSKYLISVSNVFIIWDLATGDVFRQITTGIKGIMQNLVLSPDDKLGIGYTNNNQVVLTQINTGDLKTVNDFVKGPLDLTGMSCDNESIITWTAKEWFILDTNLVLKQTGSLEKLKNSIIYMGPSPKSDQRVLIWKPDEPIPGVESENDMTLEIHNSNIDNFVFHSAIAVSKDRKTIYACIAISDYAVACYKQDPNGKWKYEKNLGSNKGTIFSFTLSDDEIYLVATVALSFKVWDVRTSKMYQLDLPTGVRNIPQKNPLANQICLSRDSEFLVAGVRKNLYVWDVKAGNLIKTLDAHFGRIISLRSVISKDVNRVVSSSIDKSIKVWNFENIMEDVHNIHRMEKPIDAVSLATNAYVGAVNTRTCVGVWNLESGKLMKTLVSGQHSAIVYHSIITANAQYVISAESKNVVMFDLETEKAVSSNVQQDVLQLMLNDDDTKCIAVSKGTEGKGIVKCRVVPSGVTVYQYEYIMMKVHKAAVLTSDGLFLVVPAMSLKATEVLSLYHAKTGTHMYDMTPKYHNYIDYTHLVAMPHDPNLIALIDPDKGNIWDIKRKCHTKTINRWNGVCTHNGKFGLFAPTRGGLELLEMRSSKTIHTLIPKVAEGVFTNKTLFTKNDQHAVYYHSGKRSIKVFRVSDGKQVAEYKCHAEIRAIASTQGGASLVLGAVDGSVVVLTIADPTKEANKEFLKSLPSRQAANVGGDPSLVMKAANGNSRFSTMAQVARMAAKAKGTTKSRACVIS</sequence>
<dbReference type="Gene3D" id="1.25.40.370">
    <property type="match status" value="1"/>
</dbReference>
<dbReference type="EMBL" id="KB309928">
    <property type="protein sequence ID" value="ELT92980.1"/>
    <property type="molecule type" value="Genomic_DNA"/>
</dbReference>
<dbReference type="InterPro" id="IPR057588">
    <property type="entry name" value="NWD1/2-like_WH"/>
</dbReference>
<dbReference type="InterPro" id="IPR001680">
    <property type="entry name" value="WD40_rpt"/>
</dbReference>
<dbReference type="HOGENOM" id="CLU_001985_0_0_1"/>
<dbReference type="SMART" id="SM00320">
    <property type="entry name" value="WD40"/>
    <property type="match status" value="6"/>
</dbReference>
<gene>
    <name evidence="4" type="ORF">CAPTEDRAFT_169319</name>
</gene>
<dbReference type="FunCoup" id="R7TPK7">
    <property type="interactions" value="6"/>
</dbReference>
<dbReference type="Pfam" id="PF25469">
    <property type="entry name" value="WHD_NWD1"/>
    <property type="match status" value="1"/>
</dbReference>